<name>A0A9P4T2W1_CURKU</name>
<evidence type="ECO:0000259" key="3">
    <source>
        <dbReference type="PROSITE" id="PS50158"/>
    </source>
</evidence>
<keyword evidence="1" id="KW-0479">Metal-binding</keyword>
<evidence type="ECO:0000313" key="4">
    <source>
        <dbReference type="EMBL" id="KAF2992872.1"/>
    </source>
</evidence>
<feature type="domain" description="CCHC-type" evidence="3">
    <location>
        <begin position="115"/>
        <end position="130"/>
    </location>
</feature>
<dbReference type="OrthoDB" id="5588148at2759"/>
<dbReference type="PROSITE" id="PS50158">
    <property type="entry name" value="ZF_CCHC"/>
    <property type="match status" value="1"/>
</dbReference>
<protein>
    <recommendedName>
        <fullName evidence="3">CCHC-type domain-containing protein</fullName>
    </recommendedName>
</protein>
<keyword evidence="1" id="KW-0862">Zinc</keyword>
<accession>A0A9P4T2W1</accession>
<dbReference type="InterPro" id="IPR001878">
    <property type="entry name" value="Znf_CCHC"/>
</dbReference>
<dbReference type="Pfam" id="PF00098">
    <property type="entry name" value="zf-CCHC"/>
    <property type="match status" value="1"/>
</dbReference>
<dbReference type="SMART" id="SM00343">
    <property type="entry name" value="ZnF_C2HC"/>
    <property type="match status" value="1"/>
</dbReference>
<dbReference type="Gene3D" id="4.10.60.10">
    <property type="entry name" value="Zinc finger, CCHC-type"/>
    <property type="match status" value="1"/>
</dbReference>
<evidence type="ECO:0000313" key="5">
    <source>
        <dbReference type="Proteomes" id="UP000801428"/>
    </source>
</evidence>
<keyword evidence="1" id="KW-0863">Zinc-finger</keyword>
<reference evidence="4" key="1">
    <citation type="submission" date="2019-04" db="EMBL/GenBank/DDBJ databases">
        <title>Sequencing of skin fungus with MAO and IRED activity.</title>
        <authorList>
            <person name="Marsaioli A.J."/>
            <person name="Bonatto J.M.C."/>
            <person name="Reis Junior O."/>
        </authorList>
    </citation>
    <scope>NUCLEOTIDE SEQUENCE</scope>
    <source>
        <strain evidence="4">30M1</strain>
    </source>
</reference>
<dbReference type="Proteomes" id="UP000801428">
    <property type="component" value="Unassembled WGS sequence"/>
</dbReference>
<dbReference type="GO" id="GO:0003676">
    <property type="term" value="F:nucleic acid binding"/>
    <property type="evidence" value="ECO:0007669"/>
    <property type="project" value="InterPro"/>
</dbReference>
<proteinExistence type="predicted"/>
<feature type="non-terminal residue" evidence="4">
    <location>
        <position position="1"/>
    </location>
</feature>
<organism evidence="4 5">
    <name type="scientific">Curvularia kusanoi</name>
    <name type="common">Cochliobolus kusanoi</name>
    <dbReference type="NCBI Taxonomy" id="90978"/>
    <lineage>
        <taxon>Eukaryota</taxon>
        <taxon>Fungi</taxon>
        <taxon>Dikarya</taxon>
        <taxon>Ascomycota</taxon>
        <taxon>Pezizomycotina</taxon>
        <taxon>Dothideomycetes</taxon>
        <taxon>Pleosporomycetidae</taxon>
        <taxon>Pleosporales</taxon>
        <taxon>Pleosporineae</taxon>
        <taxon>Pleosporaceae</taxon>
        <taxon>Curvularia</taxon>
    </lineage>
</organism>
<dbReference type="AlphaFoldDB" id="A0A9P4T2W1"/>
<gene>
    <name evidence="4" type="ORF">E8E13_000014</name>
</gene>
<feature type="compositionally biased region" description="Polar residues" evidence="2">
    <location>
        <begin position="96"/>
        <end position="105"/>
    </location>
</feature>
<evidence type="ECO:0000256" key="1">
    <source>
        <dbReference type="PROSITE-ProRule" id="PRU00047"/>
    </source>
</evidence>
<dbReference type="GO" id="GO:0008270">
    <property type="term" value="F:zinc ion binding"/>
    <property type="evidence" value="ECO:0007669"/>
    <property type="project" value="UniProtKB-KW"/>
</dbReference>
<comment type="caution">
    <text evidence="4">The sequence shown here is derived from an EMBL/GenBank/DDBJ whole genome shotgun (WGS) entry which is preliminary data.</text>
</comment>
<dbReference type="EMBL" id="SWKU01000104">
    <property type="protein sequence ID" value="KAF2992872.1"/>
    <property type="molecule type" value="Genomic_DNA"/>
</dbReference>
<sequence>MQRKDQTVRSFATYLEVLEDQLTPYTEEQRVQHLFSKLRPEIQRAITNYHQVPATREDLVALGSTLEKNLRRASPARESHQRSKFGTKPKEHRPTEQTLGTSTNKNPRDRNNVTCFKCQKAGHYANECAERITQTT</sequence>
<dbReference type="InterPro" id="IPR036875">
    <property type="entry name" value="Znf_CCHC_sf"/>
</dbReference>
<feature type="region of interest" description="Disordered" evidence="2">
    <location>
        <begin position="69"/>
        <end position="111"/>
    </location>
</feature>
<dbReference type="SUPFAM" id="SSF57756">
    <property type="entry name" value="Retrovirus zinc finger-like domains"/>
    <property type="match status" value="1"/>
</dbReference>
<evidence type="ECO:0000256" key="2">
    <source>
        <dbReference type="SAM" id="MobiDB-lite"/>
    </source>
</evidence>
<keyword evidence="5" id="KW-1185">Reference proteome</keyword>